<dbReference type="GO" id="GO:0005509">
    <property type="term" value="F:calcium ion binding"/>
    <property type="evidence" value="ECO:0007669"/>
    <property type="project" value="InterPro"/>
</dbReference>
<reference evidence="7" key="1">
    <citation type="submission" date="2022-10" db="EMBL/GenBank/DDBJ databases">
        <authorList>
            <person name="Chen Y."/>
            <person name="Dougan E. K."/>
            <person name="Chan C."/>
            <person name="Rhodes N."/>
            <person name="Thang M."/>
        </authorList>
    </citation>
    <scope>NUCLEOTIDE SEQUENCE</scope>
</reference>
<keyword evidence="4" id="KW-0175">Coiled coil</keyword>
<name>A0A9P1BYM0_9DINO</name>
<feature type="domain" description="EF-hand" evidence="6">
    <location>
        <begin position="64"/>
        <end position="99"/>
    </location>
</feature>
<feature type="domain" description="EF-hand" evidence="6">
    <location>
        <begin position="28"/>
        <end position="63"/>
    </location>
</feature>
<feature type="signal peptide" evidence="5">
    <location>
        <begin position="1"/>
        <end position="17"/>
    </location>
</feature>
<dbReference type="EMBL" id="CAMXCT020000652">
    <property type="protein sequence ID" value="CAL1135048.1"/>
    <property type="molecule type" value="Genomic_DNA"/>
</dbReference>
<evidence type="ECO:0000313" key="9">
    <source>
        <dbReference type="Proteomes" id="UP001152797"/>
    </source>
</evidence>
<dbReference type="Proteomes" id="UP001152797">
    <property type="component" value="Unassembled WGS sequence"/>
</dbReference>
<dbReference type="OrthoDB" id="26525at2759"/>
<evidence type="ECO:0000313" key="7">
    <source>
        <dbReference type="EMBL" id="CAI3981673.1"/>
    </source>
</evidence>
<dbReference type="SUPFAM" id="SSF47473">
    <property type="entry name" value="EF-hand"/>
    <property type="match status" value="2"/>
</dbReference>
<accession>A0A9P1BYM0</accession>
<evidence type="ECO:0000256" key="5">
    <source>
        <dbReference type="SAM" id="SignalP"/>
    </source>
</evidence>
<evidence type="ECO:0000313" key="8">
    <source>
        <dbReference type="EMBL" id="CAL4768985.1"/>
    </source>
</evidence>
<dbReference type="InterPro" id="IPR018247">
    <property type="entry name" value="EF_Hand_1_Ca_BS"/>
</dbReference>
<keyword evidence="1" id="KW-0479">Metal-binding</keyword>
<evidence type="ECO:0000256" key="1">
    <source>
        <dbReference type="ARBA" id="ARBA00022723"/>
    </source>
</evidence>
<evidence type="ECO:0000256" key="4">
    <source>
        <dbReference type="SAM" id="Coils"/>
    </source>
</evidence>
<dbReference type="EMBL" id="CAMXCT030000652">
    <property type="protein sequence ID" value="CAL4768985.1"/>
    <property type="molecule type" value="Genomic_DNA"/>
</dbReference>
<dbReference type="PROSITE" id="PS00018">
    <property type="entry name" value="EF_HAND_1"/>
    <property type="match status" value="2"/>
</dbReference>
<dbReference type="InterPro" id="IPR011992">
    <property type="entry name" value="EF-hand-dom_pair"/>
</dbReference>
<dbReference type="PANTHER" id="PTHR10827:SF98">
    <property type="entry name" value="45 KDA CALCIUM-BINDING PROTEIN"/>
    <property type="match status" value="1"/>
</dbReference>
<comment type="caution">
    <text evidence="7">The sequence shown here is derived from an EMBL/GenBank/DDBJ whole genome shotgun (WGS) entry which is preliminary data.</text>
</comment>
<proteinExistence type="predicted"/>
<organism evidence="7">
    <name type="scientific">Cladocopium goreaui</name>
    <dbReference type="NCBI Taxonomy" id="2562237"/>
    <lineage>
        <taxon>Eukaryota</taxon>
        <taxon>Sar</taxon>
        <taxon>Alveolata</taxon>
        <taxon>Dinophyceae</taxon>
        <taxon>Suessiales</taxon>
        <taxon>Symbiodiniaceae</taxon>
        <taxon>Cladocopium</taxon>
    </lineage>
</organism>
<keyword evidence="9" id="KW-1185">Reference proteome</keyword>
<evidence type="ECO:0000256" key="2">
    <source>
        <dbReference type="ARBA" id="ARBA00022737"/>
    </source>
</evidence>
<dbReference type="SMART" id="SM00054">
    <property type="entry name" value="EFh"/>
    <property type="match status" value="5"/>
</dbReference>
<protein>
    <submittedName>
        <fullName evidence="8">Reticulocalbin-3</fullName>
    </submittedName>
</protein>
<keyword evidence="5" id="KW-0732">Signal</keyword>
<dbReference type="PANTHER" id="PTHR10827">
    <property type="entry name" value="RETICULOCALBIN"/>
    <property type="match status" value="1"/>
</dbReference>
<dbReference type="Gene3D" id="1.10.238.10">
    <property type="entry name" value="EF-hand"/>
    <property type="match status" value="3"/>
</dbReference>
<dbReference type="AlphaFoldDB" id="A0A9P1BYM0"/>
<feature type="domain" description="EF-hand" evidence="6">
    <location>
        <begin position="217"/>
        <end position="252"/>
    </location>
</feature>
<dbReference type="PROSITE" id="PS50222">
    <property type="entry name" value="EF_HAND_2"/>
    <property type="match status" value="3"/>
</dbReference>
<dbReference type="InterPro" id="IPR002048">
    <property type="entry name" value="EF_hand_dom"/>
</dbReference>
<keyword evidence="2" id="KW-0677">Repeat</keyword>
<feature type="coiled-coil region" evidence="4">
    <location>
        <begin position="228"/>
        <end position="259"/>
    </location>
</feature>
<evidence type="ECO:0000256" key="3">
    <source>
        <dbReference type="ARBA" id="ARBA00022837"/>
    </source>
</evidence>
<keyword evidence="3" id="KW-0106">Calcium</keyword>
<dbReference type="Pfam" id="PF13499">
    <property type="entry name" value="EF-hand_7"/>
    <property type="match status" value="1"/>
</dbReference>
<dbReference type="EMBL" id="CAMXCT010000652">
    <property type="protein sequence ID" value="CAI3981673.1"/>
    <property type="molecule type" value="Genomic_DNA"/>
</dbReference>
<sequence length="267" mass="30583">MWHGILLCLAIAAGDDAADVVDVPQQLMSAEKLRRIHQAVDKNKDGKVSVAEVVDFARHMNQVITSKEVQGILNELDKDQDGKLSWQEHLQDLHRFHDPPEDADEEMLKEFETRVAFEKEKFTAADVDKDHFLSPEEAVFLFLPETHPEVLDVVVNDIMKTKDKDADGYLSPQEMWEFSAQEGLSEEAMEDFQKLDKDGNHLLDAQEVRAWESGLFHTESEMLRLIEVADKDGDMEATAEELENAREDLEDSLAQYHLNEWAEHIEL</sequence>
<dbReference type="GO" id="GO:0005783">
    <property type="term" value="C:endoplasmic reticulum"/>
    <property type="evidence" value="ECO:0007669"/>
    <property type="project" value="TreeGrafter"/>
</dbReference>
<feature type="chain" id="PRO_5043269916" evidence="5">
    <location>
        <begin position="18"/>
        <end position="267"/>
    </location>
</feature>
<reference evidence="8 9" key="2">
    <citation type="submission" date="2024-05" db="EMBL/GenBank/DDBJ databases">
        <authorList>
            <person name="Chen Y."/>
            <person name="Shah S."/>
            <person name="Dougan E. K."/>
            <person name="Thang M."/>
            <person name="Chan C."/>
        </authorList>
    </citation>
    <scope>NUCLEOTIDE SEQUENCE [LARGE SCALE GENOMIC DNA]</scope>
</reference>
<evidence type="ECO:0000259" key="6">
    <source>
        <dbReference type="PROSITE" id="PS50222"/>
    </source>
</evidence>
<gene>
    <name evidence="7" type="ORF">C1SCF055_LOCUS9438</name>
</gene>